<evidence type="ECO:0000313" key="2">
    <source>
        <dbReference type="EMBL" id="OAV01465.1"/>
    </source>
</evidence>
<protein>
    <recommendedName>
        <fullName evidence="1">Immunity protein 40 domain-containing protein</fullName>
    </recommendedName>
</protein>
<gene>
    <name evidence="2" type="ORF">AO382_0740</name>
</gene>
<reference evidence="2 3" key="1">
    <citation type="journal article" date="2016" name="Genome Biol. Evol.">
        <title>Comparative Genomic Analyses of the Moraxella catarrhalis Serosensitive and Seroresistant Lineages Demonstrate Their Independent Evolution.</title>
        <authorList>
            <person name="Earl J.P."/>
            <person name="de Vries S.P."/>
            <person name="Ahmed A."/>
            <person name="Powell E."/>
            <person name="Schultz M.P."/>
            <person name="Hermans P.W."/>
            <person name="Hill D.J."/>
            <person name="Zhou Z."/>
            <person name="Constantinidou C.I."/>
            <person name="Hu F.Z."/>
            <person name="Bootsma H.J."/>
            <person name="Ehrlich G.D."/>
        </authorList>
    </citation>
    <scope>NUCLEOTIDE SEQUENCE [LARGE SCALE GENOMIC DNA]</scope>
    <source>
        <strain evidence="2 3">Z7574</strain>
    </source>
</reference>
<proteinExistence type="predicted"/>
<dbReference type="Pfam" id="PF15569">
    <property type="entry name" value="Imm40"/>
    <property type="match status" value="1"/>
</dbReference>
<name>A0A7Z0UZB6_MORCA</name>
<evidence type="ECO:0000259" key="1">
    <source>
        <dbReference type="Pfam" id="PF15569"/>
    </source>
</evidence>
<dbReference type="EMBL" id="LXHE01000005">
    <property type="protein sequence ID" value="OAV01465.1"/>
    <property type="molecule type" value="Genomic_DNA"/>
</dbReference>
<dbReference type="AlphaFoldDB" id="A0A7Z0UZB6"/>
<accession>A0A7Z0UZB6</accession>
<evidence type="ECO:0000313" key="3">
    <source>
        <dbReference type="Proteomes" id="UP000078446"/>
    </source>
</evidence>
<organism evidence="2 3">
    <name type="scientific">Moraxella catarrhalis</name>
    <name type="common">Branhamella catarrhalis</name>
    <dbReference type="NCBI Taxonomy" id="480"/>
    <lineage>
        <taxon>Bacteria</taxon>
        <taxon>Pseudomonadati</taxon>
        <taxon>Pseudomonadota</taxon>
        <taxon>Gammaproteobacteria</taxon>
        <taxon>Moraxellales</taxon>
        <taxon>Moraxellaceae</taxon>
        <taxon>Moraxella</taxon>
    </lineage>
</organism>
<sequence>MPIELIQDFFVLCNDEKILILGGDIYEKLQDGQFVATYDNWYYEGYNFSESIEMANIYLNKLNEENLYVSFILNN</sequence>
<comment type="caution">
    <text evidence="2">The sequence shown here is derived from an EMBL/GenBank/DDBJ whole genome shotgun (WGS) entry which is preliminary data.</text>
</comment>
<dbReference type="Proteomes" id="UP000078446">
    <property type="component" value="Unassembled WGS sequence"/>
</dbReference>
<feature type="domain" description="Immunity protein 40" evidence="1">
    <location>
        <begin position="10"/>
        <end position="72"/>
    </location>
</feature>
<dbReference type="InterPro" id="IPR029080">
    <property type="entry name" value="Imm40"/>
</dbReference>